<name>A0AAP0PGF8_9MAGN</name>
<comment type="caution">
    <text evidence="1">The sequence shown here is derived from an EMBL/GenBank/DDBJ whole genome shotgun (WGS) entry which is preliminary data.</text>
</comment>
<accession>A0AAP0PGF8</accession>
<evidence type="ECO:0000313" key="2">
    <source>
        <dbReference type="Proteomes" id="UP001419268"/>
    </source>
</evidence>
<organism evidence="1 2">
    <name type="scientific">Stephania cephalantha</name>
    <dbReference type="NCBI Taxonomy" id="152367"/>
    <lineage>
        <taxon>Eukaryota</taxon>
        <taxon>Viridiplantae</taxon>
        <taxon>Streptophyta</taxon>
        <taxon>Embryophyta</taxon>
        <taxon>Tracheophyta</taxon>
        <taxon>Spermatophyta</taxon>
        <taxon>Magnoliopsida</taxon>
        <taxon>Ranunculales</taxon>
        <taxon>Menispermaceae</taxon>
        <taxon>Menispermoideae</taxon>
        <taxon>Cissampelideae</taxon>
        <taxon>Stephania</taxon>
    </lineage>
</organism>
<proteinExistence type="predicted"/>
<keyword evidence="2" id="KW-1185">Reference proteome</keyword>
<protein>
    <submittedName>
        <fullName evidence="1">Uncharacterized protein</fullName>
    </submittedName>
</protein>
<sequence length="126" mass="14344">MEELRILGFQCNEVRLRRHFGGVPALADDHEGLEPSPLVGLGLFLHGHDLHHRFLKDWSENGFDDLVEFGHRYPFVFHLLAATATAPCPPRMWSPRPPLPPQLRLNPPLCVVNEGINVKENTKLLR</sequence>
<dbReference type="EMBL" id="JBBNAG010000004">
    <property type="protein sequence ID" value="KAK9140050.1"/>
    <property type="molecule type" value="Genomic_DNA"/>
</dbReference>
<dbReference type="AlphaFoldDB" id="A0AAP0PGF8"/>
<reference evidence="1 2" key="1">
    <citation type="submission" date="2024-01" db="EMBL/GenBank/DDBJ databases">
        <title>Genome assemblies of Stephania.</title>
        <authorList>
            <person name="Yang L."/>
        </authorList>
    </citation>
    <scope>NUCLEOTIDE SEQUENCE [LARGE SCALE GENOMIC DNA]</scope>
    <source>
        <strain evidence="1">JXDWG</strain>
        <tissue evidence="1">Leaf</tissue>
    </source>
</reference>
<evidence type="ECO:0000313" key="1">
    <source>
        <dbReference type="EMBL" id="KAK9140050.1"/>
    </source>
</evidence>
<dbReference type="Proteomes" id="UP001419268">
    <property type="component" value="Unassembled WGS sequence"/>
</dbReference>
<gene>
    <name evidence="1" type="ORF">Scep_009731</name>
</gene>